<evidence type="ECO:0000313" key="12">
    <source>
        <dbReference type="WBParaSite" id="Pan_g16192.t2"/>
    </source>
</evidence>
<evidence type="ECO:0000256" key="8">
    <source>
        <dbReference type="SAM" id="MobiDB-lite"/>
    </source>
</evidence>
<dbReference type="InterPro" id="IPR011033">
    <property type="entry name" value="PRC_barrel-like_sf"/>
</dbReference>
<dbReference type="InterPro" id="IPR032940">
    <property type="entry name" value="CAMSAP"/>
</dbReference>
<keyword evidence="2" id="KW-0963">Cytoplasm</keyword>
<feature type="compositionally biased region" description="Gly residues" evidence="8">
    <location>
        <begin position="491"/>
        <end position="500"/>
    </location>
</feature>
<evidence type="ECO:0000259" key="10">
    <source>
        <dbReference type="PROSITE" id="PS51508"/>
    </source>
</evidence>
<feature type="region of interest" description="Disordered" evidence="8">
    <location>
        <begin position="726"/>
        <end position="811"/>
    </location>
</feature>
<dbReference type="PANTHER" id="PTHR21595:SF0">
    <property type="entry name" value="PATRONIN"/>
    <property type="match status" value="1"/>
</dbReference>
<evidence type="ECO:0000256" key="2">
    <source>
        <dbReference type="ARBA" id="ARBA00022490"/>
    </source>
</evidence>
<proteinExistence type="inferred from homology"/>
<comment type="subcellular location">
    <subcellularLocation>
        <location evidence="1">Cytoplasm</location>
        <location evidence="1">Cytoskeleton</location>
    </subcellularLocation>
</comment>
<dbReference type="InterPro" id="IPR001715">
    <property type="entry name" value="CH_dom"/>
</dbReference>
<dbReference type="GO" id="GO:0036449">
    <property type="term" value="C:microtubule minus-end"/>
    <property type="evidence" value="ECO:0007669"/>
    <property type="project" value="TreeGrafter"/>
</dbReference>
<evidence type="ECO:0000256" key="3">
    <source>
        <dbReference type="ARBA" id="ARBA00022701"/>
    </source>
</evidence>
<feature type="coiled-coil region" evidence="7">
    <location>
        <begin position="880"/>
        <end position="915"/>
    </location>
</feature>
<dbReference type="InterPro" id="IPR022613">
    <property type="entry name" value="CH_CAMSAP_2"/>
</dbReference>
<keyword evidence="5" id="KW-0206">Cytoskeleton</keyword>
<feature type="compositionally biased region" description="Basic and acidic residues" evidence="8">
    <location>
        <begin position="790"/>
        <end position="800"/>
    </location>
</feature>
<dbReference type="PANTHER" id="PTHR21595">
    <property type="entry name" value="PATRONIN"/>
    <property type="match status" value="1"/>
</dbReference>
<dbReference type="GO" id="GO:0005516">
    <property type="term" value="F:calmodulin binding"/>
    <property type="evidence" value="ECO:0007669"/>
    <property type="project" value="InterPro"/>
</dbReference>
<feature type="domain" description="Calponin-homology (CH)" evidence="9">
    <location>
        <begin position="189"/>
        <end position="321"/>
    </location>
</feature>
<evidence type="ECO:0000256" key="6">
    <source>
        <dbReference type="PROSITE-ProRule" id="PRU00841"/>
    </source>
</evidence>
<feature type="compositionally biased region" description="Polar residues" evidence="8">
    <location>
        <begin position="801"/>
        <end position="811"/>
    </location>
</feature>
<comment type="domain">
    <text evidence="6">The CKK domain binds microtubules.</text>
</comment>
<feature type="region of interest" description="Disordered" evidence="8">
    <location>
        <begin position="916"/>
        <end position="989"/>
    </location>
</feature>
<feature type="compositionally biased region" description="Basic and acidic residues" evidence="8">
    <location>
        <begin position="738"/>
        <end position="747"/>
    </location>
</feature>
<dbReference type="SMART" id="SM01051">
    <property type="entry name" value="CAMSAP_CKK"/>
    <property type="match status" value="1"/>
</dbReference>
<dbReference type="Proteomes" id="UP000492821">
    <property type="component" value="Unassembled WGS sequence"/>
</dbReference>
<dbReference type="WBParaSite" id="Pan_g16192.t2">
    <property type="protein sequence ID" value="Pan_g16192.t2"/>
    <property type="gene ID" value="Pan_g16192"/>
</dbReference>
<keyword evidence="11" id="KW-1185">Reference proteome</keyword>
<dbReference type="InterPro" id="IPR036872">
    <property type="entry name" value="CH_dom_sf"/>
</dbReference>
<feature type="compositionally biased region" description="Polar residues" evidence="8">
    <location>
        <begin position="952"/>
        <end position="969"/>
    </location>
</feature>
<feature type="compositionally biased region" description="Polar residues" evidence="8">
    <location>
        <begin position="726"/>
        <end position="737"/>
    </location>
</feature>
<organism evidence="11 12">
    <name type="scientific">Panagrellus redivivus</name>
    <name type="common">Microworm</name>
    <dbReference type="NCBI Taxonomy" id="6233"/>
    <lineage>
        <taxon>Eukaryota</taxon>
        <taxon>Metazoa</taxon>
        <taxon>Ecdysozoa</taxon>
        <taxon>Nematoda</taxon>
        <taxon>Chromadorea</taxon>
        <taxon>Rhabditida</taxon>
        <taxon>Tylenchina</taxon>
        <taxon>Panagrolaimomorpha</taxon>
        <taxon>Panagrolaimoidea</taxon>
        <taxon>Panagrolaimidae</taxon>
        <taxon>Panagrellus</taxon>
    </lineage>
</organism>
<dbReference type="SUPFAM" id="SSF47576">
    <property type="entry name" value="Calponin-homology domain, CH-domain"/>
    <property type="match status" value="1"/>
</dbReference>
<protein>
    <submittedName>
        <fullName evidence="12">Calponin-homology (CH) domain-containing protein</fullName>
    </submittedName>
</protein>
<dbReference type="InterPro" id="IPR058042">
    <property type="entry name" value="CAMSAP_N"/>
</dbReference>
<feature type="compositionally biased region" description="Polar residues" evidence="8">
    <location>
        <begin position="754"/>
        <end position="768"/>
    </location>
</feature>
<evidence type="ECO:0000256" key="7">
    <source>
        <dbReference type="SAM" id="Coils"/>
    </source>
</evidence>
<dbReference type="GO" id="GO:0031122">
    <property type="term" value="P:cytoplasmic microtubule organization"/>
    <property type="evidence" value="ECO:0007669"/>
    <property type="project" value="TreeGrafter"/>
</dbReference>
<dbReference type="PROSITE" id="PS50021">
    <property type="entry name" value="CH"/>
    <property type="match status" value="1"/>
</dbReference>
<sequence length="1129" mass="125172">MGDTSIDDSQNASIDVEDYNPEEGKLVASLKWLITRIYEDKGIPDKLRELFYRDEEGNLCLTEAVASALTHGSLEGNLCLTEAVASALTHGSLYAQAASRILRDPSLVNETHGNVLRALSRAVEIEVRDSDGSIVTEHALLSTNPIKMTTHLALIDALMTAHMKAIISIDRVVQVVSDYATVDKSEEPIDCVDALIFWINKICFLVRDDLERADLPMHRDSGQFPTIPEMEDLYEEICDGTCICALVSFYRSHELNILDVCLNDPPSLPDCRYNLERLKQFCETCLPWNPFHFEIEDILYLHESLQPNVNAFLADLFQFFEPASEPPPQVPSPTQRRFVPVQAIPDLRAQNLAARPVHPPKVRGGVPTNRDRTQSVSSQDSLMTAKSGEPRNAYRPSTLPPGAATMSFGALASGNLISPTNDIEKGSTMGKDPASLAAVRLAMHQRRQEYEQKQYMESTASEVERQKAGKDAFFKLMKQDSASRSRAMSEMGGGGVGGPSGSPHRAPMDGFEAVGGSLQQTPVHQGLPVHPATAREEMLSAQVQSLQEQIQNMAMNGGMSHAISQPSLQAEMMYANQMYPQRSPNETLPMYANPYGAYAPPPPPPIPPHHQSPGGPYGYQHHPSNYGYPPHASPMRYPNTPSHHSNMSVSMYDQHYSPMPPTPNHHMYAHNPYEDAGSVYGDVPPGVPNANTFHLHQAHAATSRLDPPLEISRNLTNWGLTYKASTTTRPKRSWTNFRSEHDIRNHPDVVPTSEGGQSQEDEPTNGSTVPPPTAFEIAPPVPTQNHHSSPPRDPDLRKSESSLTVAANQATPIKRSVTTLNGNGAGDAKAPAAPVLIKDGDNGETPEMRAKREALYANLMKRKAEIPHNVEEKEAILAGRRMKELEKQELAEQRKLEKEERRQRVLEEYKRKKLEKEFPDMATSSSSGTPISSARSTSNLQRGHSQPPFVQHTKSVSNMPNSASRTLQRPSRAKSNAACDENTTPRVPSTAEPTLKLFAKHVPKSNRSLIVNALQFAIFPGAVSAEQRNKVQEALAGSDSKHFLMLFRDVKCQYRGLYTWDGVSDTARWVHGTGPKVIREDMMNMMFKYDSGNKKFSQIPSKHLSPTIDGFTIQDQFWMRPKIPHSRPR</sequence>
<keyword evidence="4 7" id="KW-0175">Coiled coil</keyword>
<dbReference type="GO" id="GO:0007026">
    <property type="term" value="P:negative regulation of microtubule depolymerization"/>
    <property type="evidence" value="ECO:0007669"/>
    <property type="project" value="TreeGrafter"/>
</dbReference>
<evidence type="ECO:0000256" key="4">
    <source>
        <dbReference type="ARBA" id="ARBA00023054"/>
    </source>
</evidence>
<dbReference type="GO" id="GO:0051011">
    <property type="term" value="F:microtubule minus-end binding"/>
    <property type="evidence" value="ECO:0007669"/>
    <property type="project" value="TreeGrafter"/>
</dbReference>
<comment type="similarity">
    <text evidence="6">Belongs to the CAMSAP1 family.</text>
</comment>
<dbReference type="InterPro" id="IPR014797">
    <property type="entry name" value="CKK_CAMSAP"/>
</dbReference>
<evidence type="ECO:0000313" key="11">
    <source>
        <dbReference type="Proteomes" id="UP000492821"/>
    </source>
</evidence>
<evidence type="ECO:0000256" key="5">
    <source>
        <dbReference type="ARBA" id="ARBA00023212"/>
    </source>
</evidence>
<dbReference type="Pfam" id="PF08683">
    <property type="entry name" value="CAMSAP_CKK"/>
    <property type="match status" value="1"/>
</dbReference>
<dbReference type="PROSITE" id="PS51508">
    <property type="entry name" value="CKK"/>
    <property type="match status" value="1"/>
</dbReference>
<feature type="region of interest" description="Disordered" evidence="8">
    <location>
        <begin position="355"/>
        <end position="401"/>
    </location>
</feature>
<evidence type="ECO:0000256" key="1">
    <source>
        <dbReference type="ARBA" id="ARBA00004245"/>
    </source>
</evidence>
<name>A0A7E4V3W0_PANRE</name>
<evidence type="ECO:0000259" key="9">
    <source>
        <dbReference type="PROSITE" id="PS50021"/>
    </source>
</evidence>
<feature type="region of interest" description="Disordered" evidence="8">
    <location>
        <begin position="483"/>
        <end position="507"/>
    </location>
</feature>
<dbReference type="Pfam" id="PF11971">
    <property type="entry name" value="CAMSAP_CH"/>
    <property type="match status" value="1"/>
</dbReference>
<accession>A0A7E4V3W0</accession>
<reference evidence="11" key="1">
    <citation type="journal article" date="2013" name="Genetics">
        <title>The draft genome and transcriptome of Panagrellus redivivus are shaped by the harsh demands of a free-living lifestyle.</title>
        <authorList>
            <person name="Srinivasan J."/>
            <person name="Dillman A.R."/>
            <person name="Macchietto M.G."/>
            <person name="Heikkinen L."/>
            <person name="Lakso M."/>
            <person name="Fracchia K.M."/>
            <person name="Antoshechkin I."/>
            <person name="Mortazavi A."/>
            <person name="Wong G."/>
            <person name="Sternberg P.W."/>
        </authorList>
    </citation>
    <scope>NUCLEOTIDE SEQUENCE [LARGE SCALE GENOMIC DNA]</scope>
    <source>
        <strain evidence="11">MT8872</strain>
    </source>
</reference>
<keyword evidence="3 6" id="KW-0493">Microtubule</keyword>
<feature type="compositionally biased region" description="Low complexity" evidence="8">
    <location>
        <begin position="923"/>
        <end position="938"/>
    </location>
</feature>
<dbReference type="Pfam" id="PF25532">
    <property type="entry name" value="CH_CAMSAP2_N"/>
    <property type="match status" value="2"/>
</dbReference>
<reference evidence="12" key="2">
    <citation type="submission" date="2020-10" db="UniProtKB">
        <authorList>
            <consortium name="WormBaseParasite"/>
        </authorList>
    </citation>
    <scope>IDENTIFICATION</scope>
</reference>
<dbReference type="Gene3D" id="3.10.20.360">
    <property type="entry name" value="CKK domain"/>
    <property type="match status" value="1"/>
</dbReference>
<feature type="domain" description="CKK" evidence="10">
    <location>
        <begin position="994"/>
        <end position="1129"/>
    </location>
</feature>
<dbReference type="InterPro" id="IPR038209">
    <property type="entry name" value="CKK_dom_sf"/>
</dbReference>
<dbReference type="AlphaFoldDB" id="A0A7E4V3W0"/>
<feature type="compositionally biased region" description="Polar residues" evidence="8">
    <location>
        <begin position="374"/>
        <end position="384"/>
    </location>
</feature>
<dbReference type="SUPFAM" id="SSF50346">
    <property type="entry name" value="PRC-barrel domain"/>
    <property type="match status" value="1"/>
</dbReference>